<accession>A0A6L6QKP4</accession>
<keyword evidence="3" id="KW-1185">Reference proteome</keyword>
<dbReference type="SUPFAM" id="SSF53474">
    <property type="entry name" value="alpha/beta-Hydrolases"/>
    <property type="match status" value="1"/>
</dbReference>
<organism evidence="2 3">
    <name type="scientific">Massilia eburnea</name>
    <dbReference type="NCBI Taxonomy" id="1776165"/>
    <lineage>
        <taxon>Bacteria</taxon>
        <taxon>Pseudomonadati</taxon>
        <taxon>Pseudomonadota</taxon>
        <taxon>Betaproteobacteria</taxon>
        <taxon>Burkholderiales</taxon>
        <taxon>Oxalobacteraceae</taxon>
        <taxon>Telluria group</taxon>
        <taxon>Massilia</taxon>
    </lineage>
</organism>
<feature type="chain" id="PRO_5026776855" evidence="1">
    <location>
        <begin position="24"/>
        <end position="544"/>
    </location>
</feature>
<name>A0A6L6QKP4_9BURK</name>
<dbReference type="InterPro" id="IPR000801">
    <property type="entry name" value="Esterase-like"/>
</dbReference>
<dbReference type="Pfam" id="PF00756">
    <property type="entry name" value="Esterase"/>
    <property type="match status" value="1"/>
</dbReference>
<gene>
    <name evidence="2" type="ORF">GM658_19285</name>
</gene>
<dbReference type="AlphaFoldDB" id="A0A6L6QKP4"/>
<evidence type="ECO:0000313" key="2">
    <source>
        <dbReference type="EMBL" id="MTW12755.1"/>
    </source>
</evidence>
<dbReference type="PANTHER" id="PTHR48098">
    <property type="entry name" value="ENTEROCHELIN ESTERASE-RELATED"/>
    <property type="match status" value="1"/>
</dbReference>
<dbReference type="EMBL" id="WNKX01000016">
    <property type="protein sequence ID" value="MTW12755.1"/>
    <property type="molecule type" value="Genomic_DNA"/>
</dbReference>
<dbReference type="Gene3D" id="3.40.50.1820">
    <property type="entry name" value="alpha/beta hydrolase"/>
    <property type="match status" value="1"/>
</dbReference>
<proteinExistence type="predicted"/>
<dbReference type="InterPro" id="IPR050583">
    <property type="entry name" value="Mycobacterial_A85_antigen"/>
</dbReference>
<comment type="caution">
    <text evidence="2">The sequence shown here is derived from an EMBL/GenBank/DDBJ whole genome shotgun (WGS) entry which is preliminary data.</text>
</comment>
<evidence type="ECO:0000256" key="1">
    <source>
        <dbReference type="SAM" id="SignalP"/>
    </source>
</evidence>
<sequence>MKIAPLPLLLLLAGALSAQVATAADKQFMTVQLDAGAKQATQGRLLVFAREAKSAEAEAMEKSKEKSSEVTVVDADPFSATSTAVTAREVSRLQPGQSIAVDGDDLAFPLPYSQLPPGDYYVQAVLDVDHSYNYTGRSAGDWVSDVVKVHLPAATVPTIRLAHILRESDPWKRKSETAEERAGWDATRQHSQPIDFPSPALSAFWGRQVKMPGWVLTPPGYDAKAKVTYPTVYYTHGFGANAARLVPLLAEIYGAMAAGKMPPMIWVVLDESSPTGTHEFADSVNNGPWGQALTTELMPYLEKHYRMDAKPTGRFLNGHSSGGWATLWLQTRYPKLFGGTWSTSPDPSDFHDFTGVDLYAQQANVFRKADGGAYPLVRDHDKVMGTFEQFAKLERVLGSYGGQLASMEWVFSPRGQSGAPQPMFDRDTGDVDPSVVAYWRDNFDIAYRTKRDWPQVKADLDGKIHLIVGTADTFYLDGAAHKFKAVMDGLNAKTDFRFIPDRTHFDLYKQGDDKLALLHQISWEMYSIARPKSALKSSSAKAGK</sequence>
<dbReference type="OrthoDB" id="9768282at2"/>
<dbReference type="RefSeq" id="WP_155455696.1">
    <property type="nucleotide sequence ID" value="NZ_WNKX01000016.1"/>
</dbReference>
<dbReference type="PANTHER" id="PTHR48098:SF3">
    <property type="entry name" value="IRON(III) ENTEROBACTIN ESTERASE"/>
    <property type="match status" value="1"/>
</dbReference>
<dbReference type="InterPro" id="IPR029058">
    <property type="entry name" value="AB_hydrolase_fold"/>
</dbReference>
<feature type="signal peptide" evidence="1">
    <location>
        <begin position="1"/>
        <end position="23"/>
    </location>
</feature>
<protein>
    <submittedName>
        <fullName evidence="2">Enterochelin esterase</fullName>
    </submittedName>
</protein>
<evidence type="ECO:0000313" key="3">
    <source>
        <dbReference type="Proteomes" id="UP000472320"/>
    </source>
</evidence>
<reference evidence="2 3" key="1">
    <citation type="submission" date="2019-11" db="EMBL/GenBank/DDBJ databases">
        <title>Type strains purchased from KCTC, JCM and DSMZ.</title>
        <authorList>
            <person name="Lu H."/>
        </authorList>
    </citation>
    <scope>NUCLEOTIDE SEQUENCE [LARGE SCALE GENOMIC DNA]</scope>
    <source>
        <strain evidence="2 3">JCM 31587</strain>
    </source>
</reference>
<keyword evidence="1" id="KW-0732">Signal</keyword>
<dbReference type="Proteomes" id="UP000472320">
    <property type="component" value="Unassembled WGS sequence"/>
</dbReference>